<evidence type="ECO:0000313" key="4">
    <source>
        <dbReference type="Proteomes" id="UP001159364"/>
    </source>
</evidence>
<comment type="caution">
    <text evidence="3">The sequence shown here is derived from an EMBL/GenBank/DDBJ whole genome shotgun (WGS) entry which is preliminary data.</text>
</comment>
<organism evidence="3 4">
    <name type="scientific">Erythroxylum novogranatense</name>
    <dbReference type="NCBI Taxonomy" id="1862640"/>
    <lineage>
        <taxon>Eukaryota</taxon>
        <taxon>Viridiplantae</taxon>
        <taxon>Streptophyta</taxon>
        <taxon>Embryophyta</taxon>
        <taxon>Tracheophyta</taxon>
        <taxon>Spermatophyta</taxon>
        <taxon>Magnoliopsida</taxon>
        <taxon>eudicotyledons</taxon>
        <taxon>Gunneridae</taxon>
        <taxon>Pentapetalae</taxon>
        <taxon>rosids</taxon>
        <taxon>fabids</taxon>
        <taxon>Malpighiales</taxon>
        <taxon>Erythroxylaceae</taxon>
        <taxon>Erythroxylum</taxon>
    </lineage>
</organism>
<dbReference type="Gene3D" id="2.60.200.20">
    <property type="match status" value="1"/>
</dbReference>
<feature type="domain" description="FHA" evidence="2">
    <location>
        <begin position="341"/>
        <end position="370"/>
    </location>
</feature>
<protein>
    <recommendedName>
        <fullName evidence="2">FHA domain-containing protein</fullName>
    </recommendedName>
</protein>
<evidence type="ECO:0000313" key="3">
    <source>
        <dbReference type="EMBL" id="KAJ8754659.1"/>
    </source>
</evidence>
<dbReference type="AlphaFoldDB" id="A0AAV8SRR2"/>
<feature type="region of interest" description="Disordered" evidence="1">
    <location>
        <begin position="1"/>
        <end position="266"/>
    </location>
</feature>
<dbReference type="SUPFAM" id="SSF49879">
    <property type="entry name" value="SMAD/FHA domain"/>
    <property type="match status" value="1"/>
</dbReference>
<gene>
    <name evidence="3" type="ORF">K2173_010750</name>
</gene>
<dbReference type="Proteomes" id="UP001159364">
    <property type="component" value="Linkage Group LG09"/>
</dbReference>
<dbReference type="InterPro" id="IPR008984">
    <property type="entry name" value="SMAD_FHA_dom_sf"/>
</dbReference>
<dbReference type="PANTHER" id="PTHR23308">
    <property type="entry name" value="NUCLEAR INHIBITOR OF PROTEIN PHOSPHATASE-1"/>
    <property type="match status" value="1"/>
</dbReference>
<feature type="compositionally biased region" description="Basic and acidic residues" evidence="1">
    <location>
        <begin position="79"/>
        <end position="96"/>
    </location>
</feature>
<sequence length="459" mass="53344">MVGHSSYHSPSPDRGQGPYRRSPRQRERSPMQQRSTRRGTSPAREKRSTHAMSPKSEMYQSPSPPVRHKTSYRETSPFGKEKNNSRARSPKREKSRSPSPRTKRLRRAQANRDTDNVADGERGRNHVKVDNKGAFRERESEKTSEREHERNHRKDDDRGLRRERDTKKYIEVDHESNHGRGREKSRHRETGADREAGGEKRGRRSGRDENDSKSSRTKHERSTSPFHHHNRSRHRSLSPEVAADRRERDEVAKRAERRNGDDDSLAKMKAAEEDIEAKQKQKPSFELSGKLAAETNRVRGVTLLFTEPPDARKPDVRWRLYVFKGGDVLNEPLYIHRQSCYLFGRERRVADIPTDHPSCSKQHAVIQFRQVEKEQSDGTSSKQPRIRPIAREFCGMIADTLLGQNIFLPPACEGSMTFLVFNYNFYHGSEKLWNSLLLFGLEGVKREHFYLFQIILLYS</sequence>
<feature type="compositionally biased region" description="Basic and acidic residues" evidence="1">
    <location>
        <begin position="110"/>
        <end position="214"/>
    </location>
</feature>
<dbReference type="InterPro" id="IPR050923">
    <property type="entry name" value="Cell_Proc_Reg/RNA_Proc"/>
</dbReference>
<dbReference type="Pfam" id="PF00498">
    <property type="entry name" value="FHA"/>
    <property type="match status" value="1"/>
</dbReference>
<accession>A0AAV8SRR2</accession>
<proteinExistence type="predicted"/>
<evidence type="ECO:0000259" key="2">
    <source>
        <dbReference type="Pfam" id="PF00498"/>
    </source>
</evidence>
<feature type="compositionally biased region" description="Basic and acidic residues" evidence="1">
    <location>
        <begin position="242"/>
        <end position="266"/>
    </location>
</feature>
<evidence type="ECO:0000256" key="1">
    <source>
        <dbReference type="SAM" id="MobiDB-lite"/>
    </source>
</evidence>
<dbReference type="InterPro" id="IPR000253">
    <property type="entry name" value="FHA_dom"/>
</dbReference>
<feature type="compositionally biased region" description="Basic residues" evidence="1">
    <location>
        <begin position="226"/>
        <end position="236"/>
    </location>
</feature>
<keyword evidence="4" id="KW-1185">Reference proteome</keyword>
<name>A0AAV8SRR2_9ROSI</name>
<dbReference type="EMBL" id="JAIWQS010000009">
    <property type="protein sequence ID" value="KAJ8754659.1"/>
    <property type="molecule type" value="Genomic_DNA"/>
</dbReference>
<reference evidence="3 4" key="1">
    <citation type="submission" date="2021-09" db="EMBL/GenBank/DDBJ databases">
        <title>Genomic insights and catalytic innovation underlie evolution of tropane alkaloids biosynthesis.</title>
        <authorList>
            <person name="Wang Y.-J."/>
            <person name="Tian T."/>
            <person name="Huang J.-P."/>
            <person name="Huang S.-X."/>
        </authorList>
    </citation>
    <scope>NUCLEOTIDE SEQUENCE [LARGE SCALE GENOMIC DNA]</scope>
    <source>
        <strain evidence="3">KIB-2018</strain>
        <tissue evidence="3">Leaf</tissue>
    </source>
</reference>